<accession>Q6CL14</accession>
<evidence type="ECO:0000313" key="1">
    <source>
        <dbReference type="EMBL" id="CAG98083.1"/>
    </source>
</evidence>
<dbReference type="KEGG" id="kla:KLLA0_F06512g"/>
<sequence length="271" mass="31566">MSLEAAGEKRYDVAATASRLYIYENDELKLQYEVNSMKSLLWENYETRLIILVNHGQDIKIYTIEKQNLNLEQDLVVDVGYQIDSFYAIWSLSTLLVYDKVRASLNIYNIDKREDLGYITIDSENSKVHVLKDRGFQLIAVNYDNQLKTVCRFCNTYEFNQSGQVDLLTTVVLPIGYHKYHIVRSYMSAETEEVFYPVYGIVMTNIAEDKSLIYLMFNNAKCPFKVRTVIYSKGATNIQDKWVDPETECLYIKTAHELVSVPFFHETDRTL</sequence>
<proteinExistence type="predicted"/>
<name>Q6CL14_KLULA</name>
<dbReference type="RefSeq" id="XP_455375.1">
    <property type="nucleotide sequence ID" value="XM_455375.1"/>
</dbReference>
<dbReference type="EMBL" id="CR382126">
    <property type="protein sequence ID" value="CAG98083.1"/>
    <property type="molecule type" value="Genomic_DNA"/>
</dbReference>
<gene>
    <name evidence="1" type="ORF">KLLA0_F06512g</name>
</gene>
<dbReference type="PaxDb" id="284590-Q6CL14"/>
<evidence type="ECO:0000313" key="2">
    <source>
        <dbReference type="Proteomes" id="UP000000598"/>
    </source>
</evidence>
<dbReference type="AlphaFoldDB" id="Q6CL14"/>
<reference evidence="1 2" key="1">
    <citation type="journal article" date="2004" name="Nature">
        <title>Genome evolution in yeasts.</title>
        <authorList>
            <consortium name="Genolevures"/>
            <person name="Dujon B."/>
            <person name="Sherman D."/>
            <person name="Fischer G."/>
            <person name="Durrens P."/>
            <person name="Casaregola S."/>
            <person name="Lafontaine I."/>
            <person name="de Montigny J."/>
            <person name="Marck C."/>
            <person name="Neuveglise C."/>
            <person name="Talla E."/>
            <person name="Goffard N."/>
            <person name="Frangeul L."/>
            <person name="Aigle M."/>
            <person name="Anthouard V."/>
            <person name="Babour A."/>
            <person name="Barbe V."/>
            <person name="Barnay S."/>
            <person name="Blanchin S."/>
            <person name="Beckerich J.M."/>
            <person name="Beyne E."/>
            <person name="Bleykasten C."/>
            <person name="Boisrame A."/>
            <person name="Boyer J."/>
            <person name="Cattolico L."/>
            <person name="Confanioleri F."/>
            <person name="de Daruvar A."/>
            <person name="Despons L."/>
            <person name="Fabre E."/>
            <person name="Fairhead C."/>
            <person name="Ferry-Dumazet H."/>
            <person name="Groppi A."/>
            <person name="Hantraye F."/>
            <person name="Hennequin C."/>
            <person name="Jauniaux N."/>
            <person name="Joyet P."/>
            <person name="Kachouri R."/>
            <person name="Kerrest A."/>
            <person name="Koszul R."/>
            <person name="Lemaire M."/>
            <person name="Lesur I."/>
            <person name="Ma L."/>
            <person name="Muller H."/>
            <person name="Nicaud J.M."/>
            <person name="Nikolski M."/>
            <person name="Oztas S."/>
            <person name="Ozier-Kalogeropoulos O."/>
            <person name="Pellenz S."/>
            <person name="Potier S."/>
            <person name="Richard G.F."/>
            <person name="Straub M.L."/>
            <person name="Suleau A."/>
            <person name="Swennene D."/>
            <person name="Tekaia F."/>
            <person name="Wesolowski-Louvel M."/>
            <person name="Westhof E."/>
            <person name="Wirth B."/>
            <person name="Zeniou-Meyer M."/>
            <person name="Zivanovic I."/>
            <person name="Bolotin-Fukuhara M."/>
            <person name="Thierry A."/>
            <person name="Bouchier C."/>
            <person name="Caudron B."/>
            <person name="Scarpelli C."/>
            <person name="Gaillardin C."/>
            <person name="Weissenbach J."/>
            <person name="Wincker P."/>
            <person name="Souciet J.L."/>
        </authorList>
    </citation>
    <scope>NUCLEOTIDE SEQUENCE [LARGE SCALE GENOMIC DNA]</scope>
    <source>
        <strain evidence="2">ATCC 8585 / CBS 2359 / DSM 70799 / NBRC 1267 / NRRL Y-1140 / WM37</strain>
    </source>
</reference>
<organism evidence="1 2">
    <name type="scientific">Kluyveromyces lactis (strain ATCC 8585 / CBS 2359 / DSM 70799 / NBRC 1267 / NRRL Y-1140 / WM37)</name>
    <name type="common">Yeast</name>
    <name type="synonym">Candida sphaerica</name>
    <dbReference type="NCBI Taxonomy" id="284590"/>
    <lineage>
        <taxon>Eukaryota</taxon>
        <taxon>Fungi</taxon>
        <taxon>Dikarya</taxon>
        <taxon>Ascomycota</taxon>
        <taxon>Saccharomycotina</taxon>
        <taxon>Saccharomycetes</taxon>
        <taxon>Saccharomycetales</taxon>
        <taxon>Saccharomycetaceae</taxon>
        <taxon>Kluyveromyces</taxon>
    </lineage>
</organism>
<dbReference type="Proteomes" id="UP000000598">
    <property type="component" value="Chromosome F"/>
</dbReference>
<dbReference type="GeneID" id="2895037"/>
<dbReference type="InParanoid" id="Q6CL14"/>
<protein>
    <submittedName>
        <fullName evidence="1">KLLA0F06512p</fullName>
    </submittedName>
</protein>
<dbReference type="HOGENOM" id="CLU_1026982_0_0_1"/>
<keyword evidence="2" id="KW-1185">Reference proteome</keyword>